<proteinExistence type="predicted"/>
<name>U5YMV1_9ACTN</name>
<organism evidence="1">
    <name type="scientific">Streptomyces sp. MMG1662</name>
    <dbReference type="NCBI Taxonomy" id="1415548"/>
    <lineage>
        <taxon>Bacteria</taxon>
        <taxon>Bacillati</taxon>
        <taxon>Actinomycetota</taxon>
        <taxon>Actinomycetes</taxon>
        <taxon>Kitasatosporales</taxon>
        <taxon>Streptomycetaceae</taxon>
        <taxon>Streptomyces</taxon>
    </lineage>
</organism>
<dbReference type="InterPro" id="IPR016181">
    <property type="entry name" value="Acyl_CoA_acyltransferase"/>
</dbReference>
<dbReference type="EMBL" id="KF386868">
    <property type="protein sequence ID" value="AGZ93990.1"/>
    <property type="molecule type" value="Genomic_DNA"/>
</dbReference>
<sequence>MPEVIYRRSRGRAYGRDFGLLCVAFKASMGYLEPYLRTAAFGGSSVSVREGAVPSGSGSVSDLLSAVPVDPEDDLIAVVCPADPRGGVGDPGVPALVQPGDVVLPLRVHLVAHLAPPTASGPGAADPTARAGAISAGAISAQERKRQRRRVRAWGYTSAISHDPADFEFFYERMHLPTMDVRHGAHARSTGKAAAFDSLFRQGFLFQVLADDGRPVAAVLCHVDTDVCNARLVGWLDGDPIHLEREALKTANHFLLNWARDAGFSRVDFQGCEPFLRKGTFQSKRHLGTTAEIPRGELGESRILLRCGRDSAALRDLLAAHPVIAVDATRALEPVYFTDHARPPRLDIPHSCHGLRGARMVDLDVFASAGSARDGARSTVFSAPPHEGLTP</sequence>
<protein>
    <submittedName>
        <fullName evidence="1">Uncharacterized protein</fullName>
    </submittedName>
</protein>
<reference evidence="1" key="1">
    <citation type="journal article" date="2013" name="Proc. Natl. Acad. Sci. U.S.A.">
        <title>Diversity and abundance of phosphonate biosynthetic genes in nature.</title>
        <authorList>
            <person name="Yu X."/>
            <person name="Doroghazi J.R."/>
            <person name="Janga S.C."/>
            <person name="Zhang J.K."/>
            <person name="Circello B."/>
            <person name="Griffin B.M."/>
            <person name="Labeda D.P."/>
            <person name="Metcalf W.W."/>
        </authorList>
    </citation>
    <scope>NUCLEOTIDE SEQUENCE</scope>
    <source>
        <strain evidence="1">MMG1662</strain>
    </source>
</reference>
<dbReference type="AlphaFoldDB" id="U5YMV1"/>
<dbReference type="SUPFAM" id="SSF55729">
    <property type="entry name" value="Acyl-CoA N-acyltransferases (Nat)"/>
    <property type="match status" value="1"/>
</dbReference>
<accession>U5YMV1</accession>
<dbReference type="Gene3D" id="3.40.630.30">
    <property type="match status" value="1"/>
</dbReference>
<evidence type="ECO:0000313" key="1">
    <source>
        <dbReference type="EMBL" id="AGZ93990.1"/>
    </source>
</evidence>